<dbReference type="EMBL" id="JACJKY010000002">
    <property type="protein sequence ID" value="MBM6919846.1"/>
    <property type="molecule type" value="Genomic_DNA"/>
</dbReference>
<dbReference type="SUPFAM" id="SSF51658">
    <property type="entry name" value="Xylose isomerase-like"/>
    <property type="match status" value="1"/>
</dbReference>
<dbReference type="GO" id="GO:0016853">
    <property type="term" value="F:isomerase activity"/>
    <property type="evidence" value="ECO:0007669"/>
    <property type="project" value="UniProtKB-KW"/>
</dbReference>
<sequence>MKIGAQGFTIRDFVKTPADIEASLKKLHDIGYTSLQVSAFGEIEPEHLRAIADENELSIIVTHTTPDRILNETAQVIRDHQILGANFVGIGMMPERYLGSLEGTRAFLRDFAPAAKMLKEAGMKLCYHNHFFEYQRKEGKTYLDIMAEETDPDEWSFILDVFWTQFSGRCPAKQIEMLEGRIDVIHFKDLAMNGREHRTAPVMEGNLCWDEIFDACKRTNVPYAMVEQDDTFGKDPFDELALSYKNLVRAGMIGEE</sequence>
<dbReference type="Proteomes" id="UP000774750">
    <property type="component" value="Unassembled WGS sequence"/>
</dbReference>
<dbReference type="InterPro" id="IPR050312">
    <property type="entry name" value="IolE/XylAMocC-like"/>
</dbReference>
<organism evidence="2 3">
    <name type="scientific">Merdimmobilis hominis</name>
    <dbReference type="NCBI Taxonomy" id="2897707"/>
    <lineage>
        <taxon>Bacteria</taxon>
        <taxon>Bacillati</taxon>
        <taxon>Bacillota</taxon>
        <taxon>Clostridia</taxon>
        <taxon>Eubacteriales</taxon>
        <taxon>Oscillospiraceae</taxon>
        <taxon>Merdimmobilis</taxon>
    </lineage>
</organism>
<dbReference type="Gene3D" id="3.20.20.150">
    <property type="entry name" value="Divalent-metal-dependent TIM barrel enzymes"/>
    <property type="match status" value="1"/>
</dbReference>
<dbReference type="PANTHER" id="PTHR12110:SF41">
    <property type="entry name" value="INOSOSE DEHYDRATASE"/>
    <property type="match status" value="1"/>
</dbReference>
<keyword evidence="3" id="KW-1185">Reference proteome</keyword>
<keyword evidence="2" id="KW-0413">Isomerase</keyword>
<gene>
    <name evidence="2" type="ORF">H6A12_01535</name>
</gene>
<dbReference type="Pfam" id="PF01261">
    <property type="entry name" value="AP_endonuc_2"/>
    <property type="match status" value="1"/>
</dbReference>
<feature type="domain" description="Xylose isomerase-like TIM barrel" evidence="1">
    <location>
        <begin position="25"/>
        <end position="221"/>
    </location>
</feature>
<proteinExistence type="predicted"/>
<dbReference type="InterPro" id="IPR036237">
    <property type="entry name" value="Xyl_isomerase-like_sf"/>
</dbReference>
<name>A0A938X439_9FIRM</name>
<evidence type="ECO:0000313" key="2">
    <source>
        <dbReference type="EMBL" id="MBM6919846.1"/>
    </source>
</evidence>
<reference evidence="2" key="1">
    <citation type="submission" date="2020-08" db="EMBL/GenBank/DDBJ databases">
        <authorList>
            <person name="Cejkova D."/>
            <person name="Kubasova T."/>
            <person name="Jahodarova E."/>
            <person name="Rychlik I."/>
        </authorList>
    </citation>
    <scope>NUCLEOTIDE SEQUENCE</scope>
    <source>
        <strain evidence="2">An559</strain>
    </source>
</reference>
<evidence type="ECO:0000259" key="1">
    <source>
        <dbReference type="Pfam" id="PF01261"/>
    </source>
</evidence>
<dbReference type="InterPro" id="IPR013022">
    <property type="entry name" value="Xyl_isomerase-like_TIM-brl"/>
</dbReference>
<accession>A0A938X439</accession>
<dbReference type="PANTHER" id="PTHR12110">
    <property type="entry name" value="HYDROXYPYRUVATE ISOMERASE"/>
    <property type="match status" value="1"/>
</dbReference>
<evidence type="ECO:0000313" key="3">
    <source>
        <dbReference type="Proteomes" id="UP000774750"/>
    </source>
</evidence>
<comment type="caution">
    <text evidence="2">The sequence shown here is derived from an EMBL/GenBank/DDBJ whole genome shotgun (WGS) entry which is preliminary data.</text>
</comment>
<reference evidence="2" key="2">
    <citation type="journal article" date="2021" name="Sci. Rep.">
        <title>The distribution of antibiotic resistance genes in chicken gut microbiota commensals.</title>
        <authorList>
            <person name="Juricova H."/>
            <person name="Matiasovicova J."/>
            <person name="Kubasova T."/>
            <person name="Cejkova D."/>
            <person name="Rychlik I."/>
        </authorList>
    </citation>
    <scope>NUCLEOTIDE SEQUENCE</scope>
    <source>
        <strain evidence="2">An559</strain>
    </source>
</reference>
<protein>
    <submittedName>
        <fullName evidence="2">Sugar phosphate isomerase/epimerase</fullName>
    </submittedName>
</protein>
<dbReference type="AlphaFoldDB" id="A0A938X439"/>
<dbReference type="RefSeq" id="WP_204444082.1">
    <property type="nucleotide sequence ID" value="NZ_JACJKY010000002.1"/>
</dbReference>